<proteinExistence type="predicted"/>
<dbReference type="EMBL" id="JAOTPV010000003">
    <property type="protein sequence ID" value="KAJ4486315.1"/>
    <property type="molecule type" value="Genomic_DNA"/>
</dbReference>
<accession>A0A9W9DTQ6</accession>
<reference evidence="3" key="1">
    <citation type="submission" date="2022-08" db="EMBL/GenBank/DDBJ databases">
        <title>A Global Phylogenomic Analysis of the Shiitake Genus Lentinula.</title>
        <authorList>
            <consortium name="DOE Joint Genome Institute"/>
            <person name="Sierra-Patev S."/>
            <person name="Min B."/>
            <person name="Naranjo-Ortiz M."/>
            <person name="Looney B."/>
            <person name="Konkel Z."/>
            <person name="Slot J.C."/>
            <person name="Sakamoto Y."/>
            <person name="Steenwyk J.L."/>
            <person name="Rokas A."/>
            <person name="Carro J."/>
            <person name="Camarero S."/>
            <person name="Ferreira P."/>
            <person name="Molpeceres G."/>
            <person name="Ruiz-Duenas F.J."/>
            <person name="Serrano A."/>
            <person name="Henrissat B."/>
            <person name="Drula E."/>
            <person name="Hughes K.W."/>
            <person name="Mata J.L."/>
            <person name="Ishikawa N.K."/>
            <person name="Vargas-Isla R."/>
            <person name="Ushijima S."/>
            <person name="Smith C.A."/>
            <person name="Ahrendt S."/>
            <person name="Andreopoulos W."/>
            <person name="He G."/>
            <person name="Labutti K."/>
            <person name="Lipzen A."/>
            <person name="Ng V."/>
            <person name="Riley R."/>
            <person name="Sandor L."/>
            <person name="Barry K."/>
            <person name="Martinez A.T."/>
            <person name="Xiao Y."/>
            <person name="Gibbons J.G."/>
            <person name="Terashima K."/>
            <person name="Grigoriev I.V."/>
            <person name="Hibbett D.S."/>
        </authorList>
    </citation>
    <scope>NUCLEOTIDE SEQUENCE</scope>
    <source>
        <strain evidence="3">JLM2183</strain>
    </source>
</reference>
<sequence>MLPQNGLSSSSSGFPFDATLLDAAQAKQMAALTAVGQARTAQGNMRPSNGGGNSGSFLGGIPSGHNNYQNQPLLERSMSQNPAARLNQPSNAIKEKSHSFVLSLATVFAKRNQPLPPALTGIPTPSYDPINSPFKDIEPGSEHGSFRLAGKDINIYHLWTIIWHRGGMGNVSKDSNAWAAILQAFDIPETALSSLVQIYSKILLPFESMYRQNLMEQQKKAQAMRQAVASSAPSASGQHPSAPTNSMPQQRGPGMGPSQPSSSSSVPQSSMQINSSMLPIDGGSVILDGPTLDQDLQGLKRKLEQEEEVKRTRQKTETVDSVLPAGSATDQAFVSPTNTNPGPTTQAPTPATMTGHSRTRQELSRRKIEYKPLVRDIETYGGRDLKQVEVELHSSNRRQLRELNDWGTVDIDALTLSIRSKLSTELSYALTTLTLLSTMKGQTSTSGFPINNCPELLEEVLDLVEDLAFNDVADSPEPIDLREDSHIITNRELVDIVYELETQPFAVLERRQGAKHPDIGPRQRPANLILTVTNIIRNLSVFGDNLPFLASQHRLFDVLLRICGVSEKNSSYVSISPVFSLTDCLAVRKDVLSTLSLLAPAIRFSEKTTSLSTVRRTFHLIASYLVDPAEAVSPVACVQLAGVPLGGSLKPPSLADVALEVFTRLAHSDGNRLIFSKAVSRSSLWCLFVSLVHRLPLQDLDFQLTMREIWLSYVEKIVMALYTLGFIFPPELKSKAKADRSLGFKNVMLRIIQKVFVQNSADSRQFFTIIVRRIIETLKIIDDAEDSFDNTKGVVSTLSFGMGYGEVGESDFERGTGLLGGYTDIGWDILLCREVQHDDVMFSELESLIRVEY</sequence>
<organism evidence="3 4">
    <name type="scientific">Lentinula aciculospora</name>
    <dbReference type="NCBI Taxonomy" id="153920"/>
    <lineage>
        <taxon>Eukaryota</taxon>
        <taxon>Fungi</taxon>
        <taxon>Dikarya</taxon>
        <taxon>Basidiomycota</taxon>
        <taxon>Agaricomycotina</taxon>
        <taxon>Agaricomycetes</taxon>
        <taxon>Agaricomycetidae</taxon>
        <taxon>Agaricales</taxon>
        <taxon>Marasmiineae</taxon>
        <taxon>Omphalotaceae</taxon>
        <taxon>Lentinula</taxon>
    </lineage>
</organism>
<dbReference type="Pfam" id="PF01388">
    <property type="entry name" value="ARID"/>
    <property type="match status" value="1"/>
</dbReference>
<dbReference type="SMART" id="SM00501">
    <property type="entry name" value="BRIGHT"/>
    <property type="match status" value="1"/>
</dbReference>
<dbReference type="SUPFAM" id="SSF46774">
    <property type="entry name" value="ARID-like"/>
    <property type="match status" value="1"/>
</dbReference>
<feature type="region of interest" description="Disordered" evidence="1">
    <location>
        <begin position="41"/>
        <end position="70"/>
    </location>
</feature>
<protein>
    <recommendedName>
        <fullName evidence="2">ARID domain-containing protein</fullName>
    </recommendedName>
</protein>
<feature type="compositionally biased region" description="Low complexity" evidence="1">
    <location>
        <begin position="246"/>
        <end position="276"/>
    </location>
</feature>
<comment type="caution">
    <text evidence="3">The sequence shown here is derived from an EMBL/GenBank/DDBJ whole genome shotgun (WGS) entry which is preliminary data.</text>
</comment>
<dbReference type="InterPro" id="IPR001606">
    <property type="entry name" value="ARID_dom"/>
</dbReference>
<dbReference type="Gene3D" id="1.10.150.60">
    <property type="entry name" value="ARID DNA-binding domain"/>
    <property type="match status" value="1"/>
</dbReference>
<dbReference type="OrthoDB" id="1938591at2759"/>
<dbReference type="InterPro" id="IPR036431">
    <property type="entry name" value="ARID_dom_sf"/>
</dbReference>
<dbReference type="AlphaFoldDB" id="A0A9W9DTQ6"/>
<feature type="region of interest" description="Disordered" evidence="1">
    <location>
        <begin position="330"/>
        <end position="362"/>
    </location>
</feature>
<dbReference type="GO" id="GO:0003677">
    <property type="term" value="F:DNA binding"/>
    <property type="evidence" value="ECO:0007669"/>
    <property type="project" value="InterPro"/>
</dbReference>
<feature type="region of interest" description="Disordered" evidence="1">
    <location>
        <begin position="221"/>
        <end position="291"/>
    </location>
</feature>
<dbReference type="Proteomes" id="UP001150266">
    <property type="component" value="Unassembled WGS sequence"/>
</dbReference>
<feature type="domain" description="ARID" evidence="2">
    <location>
        <begin position="94"/>
        <end position="211"/>
    </location>
</feature>
<dbReference type="CDD" id="cd16100">
    <property type="entry name" value="ARID"/>
    <property type="match status" value="1"/>
</dbReference>
<feature type="compositionally biased region" description="Gly residues" evidence="1">
    <location>
        <begin position="49"/>
        <end position="62"/>
    </location>
</feature>
<evidence type="ECO:0000259" key="2">
    <source>
        <dbReference type="PROSITE" id="PS51011"/>
    </source>
</evidence>
<evidence type="ECO:0000313" key="4">
    <source>
        <dbReference type="Proteomes" id="UP001150266"/>
    </source>
</evidence>
<gene>
    <name evidence="3" type="ORF">J3R30DRAFT_3445787</name>
</gene>
<dbReference type="PROSITE" id="PS51011">
    <property type="entry name" value="ARID"/>
    <property type="match status" value="1"/>
</dbReference>
<keyword evidence="4" id="KW-1185">Reference proteome</keyword>
<dbReference type="SMART" id="SM01014">
    <property type="entry name" value="ARID"/>
    <property type="match status" value="1"/>
</dbReference>
<name>A0A9W9DTQ6_9AGAR</name>
<evidence type="ECO:0000313" key="3">
    <source>
        <dbReference type="EMBL" id="KAJ4486315.1"/>
    </source>
</evidence>
<feature type="compositionally biased region" description="Low complexity" evidence="1">
    <location>
        <begin position="336"/>
        <end position="355"/>
    </location>
</feature>
<evidence type="ECO:0000256" key="1">
    <source>
        <dbReference type="SAM" id="MobiDB-lite"/>
    </source>
</evidence>
<feature type="compositionally biased region" description="Polar residues" evidence="1">
    <location>
        <begin position="228"/>
        <end position="245"/>
    </location>
</feature>